<protein>
    <submittedName>
        <fullName evidence="1">Uncharacterized protein</fullName>
    </submittedName>
</protein>
<evidence type="ECO:0000313" key="1">
    <source>
        <dbReference type="EMBL" id="KAJ1103645.1"/>
    </source>
</evidence>
<dbReference type="AlphaFoldDB" id="A0AAV7MLM1"/>
<dbReference type="EMBL" id="JANPWB010000013">
    <property type="protein sequence ID" value="KAJ1103645.1"/>
    <property type="molecule type" value="Genomic_DNA"/>
</dbReference>
<comment type="caution">
    <text evidence="1">The sequence shown here is derived from an EMBL/GenBank/DDBJ whole genome shotgun (WGS) entry which is preliminary data.</text>
</comment>
<organism evidence="1 2">
    <name type="scientific">Pleurodeles waltl</name>
    <name type="common">Iberian ribbed newt</name>
    <dbReference type="NCBI Taxonomy" id="8319"/>
    <lineage>
        <taxon>Eukaryota</taxon>
        <taxon>Metazoa</taxon>
        <taxon>Chordata</taxon>
        <taxon>Craniata</taxon>
        <taxon>Vertebrata</taxon>
        <taxon>Euteleostomi</taxon>
        <taxon>Amphibia</taxon>
        <taxon>Batrachia</taxon>
        <taxon>Caudata</taxon>
        <taxon>Salamandroidea</taxon>
        <taxon>Salamandridae</taxon>
        <taxon>Pleurodelinae</taxon>
        <taxon>Pleurodeles</taxon>
    </lineage>
</organism>
<sequence length="137" mass="14371">MGSLPPVPASSSGVPCWAHLVGHPVVLWRLHQNGVREAPSQCREEVQERRATLTSAAACTRPSPRPQVHAAVSVPPGVPLATSGYVLPATGREVYCKAPPLASARPHRLLQPCSFPVTTLQSLLSGGQKGMSPASGR</sequence>
<accession>A0AAV7MLM1</accession>
<evidence type="ECO:0000313" key="2">
    <source>
        <dbReference type="Proteomes" id="UP001066276"/>
    </source>
</evidence>
<proteinExistence type="predicted"/>
<reference evidence="1" key="1">
    <citation type="journal article" date="2022" name="bioRxiv">
        <title>Sequencing and chromosome-scale assembly of the giantPleurodeles waltlgenome.</title>
        <authorList>
            <person name="Brown T."/>
            <person name="Elewa A."/>
            <person name="Iarovenko S."/>
            <person name="Subramanian E."/>
            <person name="Araus A.J."/>
            <person name="Petzold A."/>
            <person name="Susuki M."/>
            <person name="Suzuki K.-i.T."/>
            <person name="Hayashi T."/>
            <person name="Toyoda A."/>
            <person name="Oliveira C."/>
            <person name="Osipova E."/>
            <person name="Leigh N.D."/>
            <person name="Simon A."/>
            <person name="Yun M.H."/>
        </authorList>
    </citation>
    <scope>NUCLEOTIDE SEQUENCE</scope>
    <source>
        <strain evidence="1">20211129_DDA</strain>
        <tissue evidence="1">Liver</tissue>
    </source>
</reference>
<gene>
    <name evidence="1" type="ORF">NDU88_001066</name>
</gene>
<name>A0AAV7MLM1_PLEWA</name>
<dbReference type="Proteomes" id="UP001066276">
    <property type="component" value="Chromosome 9"/>
</dbReference>
<keyword evidence="2" id="KW-1185">Reference proteome</keyword>